<comment type="caution">
    <text evidence="2">The sequence shown here is derived from an EMBL/GenBank/DDBJ whole genome shotgun (WGS) entry which is preliminary data.</text>
</comment>
<gene>
    <name evidence="2" type="ORF">ColLi_03727</name>
</gene>
<protein>
    <submittedName>
        <fullName evidence="2">Uncharacterized protein</fullName>
    </submittedName>
</protein>
<organism evidence="2 3">
    <name type="scientific">Colletotrichum liriopes</name>
    <dbReference type="NCBI Taxonomy" id="708192"/>
    <lineage>
        <taxon>Eukaryota</taxon>
        <taxon>Fungi</taxon>
        <taxon>Dikarya</taxon>
        <taxon>Ascomycota</taxon>
        <taxon>Pezizomycotina</taxon>
        <taxon>Sordariomycetes</taxon>
        <taxon>Hypocreomycetidae</taxon>
        <taxon>Glomerellales</taxon>
        <taxon>Glomerellaceae</taxon>
        <taxon>Colletotrichum</taxon>
        <taxon>Colletotrichum spaethianum species complex</taxon>
    </lineage>
</organism>
<reference evidence="2 3" key="1">
    <citation type="submission" date="2021-07" db="EMBL/GenBank/DDBJ databases">
        <title>Genome data of Colletotrichum spaethianum.</title>
        <authorList>
            <person name="Utami Y.D."/>
            <person name="Hiruma K."/>
        </authorList>
    </citation>
    <scope>NUCLEOTIDE SEQUENCE [LARGE SCALE GENOMIC DNA]</scope>
    <source>
        <strain evidence="2 3">MAFF 242679</strain>
    </source>
</reference>
<dbReference type="AlphaFoldDB" id="A0AA37LQ69"/>
<evidence type="ECO:0000256" key="1">
    <source>
        <dbReference type="SAM" id="MobiDB-lite"/>
    </source>
</evidence>
<dbReference type="Proteomes" id="UP001055172">
    <property type="component" value="Unassembled WGS sequence"/>
</dbReference>
<evidence type="ECO:0000313" key="3">
    <source>
        <dbReference type="Proteomes" id="UP001055172"/>
    </source>
</evidence>
<sequence>MTPFNSFNVLSPGHEPDSVLQNDSQHLHLFFVTRPVDHEIRVGNVEPVGEQRASWQREAVALGPALGDCELSIGGGEVHVDGEVAMVVANLTPGRMRSRGRGG</sequence>
<accession>A0AA37LQ69</accession>
<keyword evidence="3" id="KW-1185">Reference proteome</keyword>
<feature type="region of interest" description="Disordered" evidence="1">
    <location>
        <begin position="1"/>
        <end position="20"/>
    </location>
</feature>
<name>A0AA37LQ69_9PEZI</name>
<dbReference type="EMBL" id="BPPX01000006">
    <property type="protein sequence ID" value="GJC80889.1"/>
    <property type="molecule type" value="Genomic_DNA"/>
</dbReference>
<evidence type="ECO:0000313" key="2">
    <source>
        <dbReference type="EMBL" id="GJC80889.1"/>
    </source>
</evidence>
<proteinExistence type="predicted"/>